<keyword evidence="4" id="KW-1185">Reference proteome</keyword>
<keyword evidence="1" id="KW-1133">Transmembrane helix</keyword>
<dbReference type="OrthoDB" id="2507140at2759"/>
<name>A0A8E2E2F8_9PEZI</name>
<keyword evidence="1" id="KW-0812">Transmembrane</keyword>
<evidence type="ECO:0008006" key="5">
    <source>
        <dbReference type="Google" id="ProtNLM"/>
    </source>
</evidence>
<feature type="signal peptide" evidence="2">
    <location>
        <begin position="1"/>
        <end position="18"/>
    </location>
</feature>
<accession>A0A8E2E2F8</accession>
<dbReference type="EMBL" id="KV745253">
    <property type="protein sequence ID" value="OCK75998.1"/>
    <property type="molecule type" value="Genomic_DNA"/>
</dbReference>
<proteinExistence type="predicted"/>
<gene>
    <name evidence="3" type="ORF">K432DRAFT_385777</name>
</gene>
<evidence type="ECO:0000256" key="2">
    <source>
        <dbReference type="SAM" id="SignalP"/>
    </source>
</evidence>
<keyword evidence="2" id="KW-0732">Signal</keyword>
<sequence>MRFTTALVLLVSAGFAAAQSTVASAATPSSSASSTCQAQNIVDACIASIQPQINACAGNDWICLCQQYQNLLTCYNNCPGLPEKATVQNQVTSFCTAAAPLLSSSAAAAATMPHASTSAAATVSAASAGTTLATATSAGATTKASGTASAASASSTGAAGFIAAPIGGVIALFLGVAGLF</sequence>
<evidence type="ECO:0000256" key="1">
    <source>
        <dbReference type="SAM" id="Phobius"/>
    </source>
</evidence>
<protein>
    <recommendedName>
        <fullName evidence="5">GPI anchored serine-threonine rich protein</fullName>
    </recommendedName>
</protein>
<feature type="transmembrane region" description="Helical" evidence="1">
    <location>
        <begin position="158"/>
        <end position="179"/>
    </location>
</feature>
<evidence type="ECO:0000313" key="4">
    <source>
        <dbReference type="Proteomes" id="UP000250266"/>
    </source>
</evidence>
<feature type="chain" id="PRO_5034814553" description="GPI anchored serine-threonine rich protein" evidence="2">
    <location>
        <begin position="19"/>
        <end position="180"/>
    </location>
</feature>
<reference evidence="3 4" key="1">
    <citation type="journal article" date="2016" name="Nat. Commun.">
        <title>Ectomycorrhizal ecology is imprinted in the genome of the dominant symbiotic fungus Cenococcum geophilum.</title>
        <authorList>
            <consortium name="DOE Joint Genome Institute"/>
            <person name="Peter M."/>
            <person name="Kohler A."/>
            <person name="Ohm R.A."/>
            <person name="Kuo A."/>
            <person name="Krutzmann J."/>
            <person name="Morin E."/>
            <person name="Arend M."/>
            <person name="Barry K.W."/>
            <person name="Binder M."/>
            <person name="Choi C."/>
            <person name="Clum A."/>
            <person name="Copeland A."/>
            <person name="Grisel N."/>
            <person name="Haridas S."/>
            <person name="Kipfer T."/>
            <person name="LaButti K."/>
            <person name="Lindquist E."/>
            <person name="Lipzen A."/>
            <person name="Maire R."/>
            <person name="Meier B."/>
            <person name="Mihaltcheva S."/>
            <person name="Molinier V."/>
            <person name="Murat C."/>
            <person name="Poggeler S."/>
            <person name="Quandt C.A."/>
            <person name="Sperisen C."/>
            <person name="Tritt A."/>
            <person name="Tisserant E."/>
            <person name="Crous P.W."/>
            <person name="Henrissat B."/>
            <person name="Nehls U."/>
            <person name="Egli S."/>
            <person name="Spatafora J.W."/>
            <person name="Grigoriev I.V."/>
            <person name="Martin F.M."/>
        </authorList>
    </citation>
    <scope>NUCLEOTIDE SEQUENCE [LARGE SCALE GENOMIC DNA]</scope>
    <source>
        <strain evidence="3 4">CBS 459.81</strain>
    </source>
</reference>
<dbReference type="Proteomes" id="UP000250266">
    <property type="component" value="Unassembled WGS sequence"/>
</dbReference>
<keyword evidence="1" id="KW-0472">Membrane</keyword>
<organism evidence="3 4">
    <name type="scientific">Lepidopterella palustris CBS 459.81</name>
    <dbReference type="NCBI Taxonomy" id="1314670"/>
    <lineage>
        <taxon>Eukaryota</taxon>
        <taxon>Fungi</taxon>
        <taxon>Dikarya</taxon>
        <taxon>Ascomycota</taxon>
        <taxon>Pezizomycotina</taxon>
        <taxon>Dothideomycetes</taxon>
        <taxon>Pleosporomycetidae</taxon>
        <taxon>Mytilinidiales</taxon>
        <taxon>Argynnaceae</taxon>
        <taxon>Lepidopterella</taxon>
    </lineage>
</organism>
<evidence type="ECO:0000313" key="3">
    <source>
        <dbReference type="EMBL" id="OCK75998.1"/>
    </source>
</evidence>
<dbReference type="AlphaFoldDB" id="A0A8E2E2F8"/>